<dbReference type="RefSeq" id="WP_024774823.1">
    <property type="nucleotide sequence ID" value="NZ_CP054051.1"/>
</dbReference>
<evidence type="ECO:0000313" key="8">
    <source>
        <dbReference type="Proteomes" id="UP000509513"/>
    </source>
</evidence>
<dbReference type="Proteomes" id="UP000509513">
    <property type="component" value="Chromosome"/>
</dbReference>
<dbReference type="GO" id="GO:0032259">
    <property type="term" value="P:methylation"/>
    <property type="evidence" value="ECO:0007669"/>
    <property type="project" value="UniProtKB-KW"/>
</dbReference>
<feature type="binding site" evidence="6">
    <location>
        <position position="166"/>
    </location>
    <ligand>
        <name>S-adenosyl-L-methionine</name>
        <dbReference type="ChEBI" id="CHEBI:59789"/>
    </ligand>
</feature>
<dbReference type="Gene3D" id="3.40.50.150">
    <property type="entry name" value="Vaccinia Virus protein VP39"/>
    <property type="match status" value="1"/>
</dbReference>
<dbReference type="PIRSF" id="PIRSF000401">
    <property type="entry name" value="RPL11_MTase"/>
    <property type="match status" value="1"/>
</dbReference>
<comment type="function">
    <text evidence="6">Methylates ribosomal protein L11.</text>
</comment>
<dbReference type="NCBIfam" id="TIGR00406">
    <property type="entry name" value="prmA"/>
    <property type="match status" value="1"/>
</dbReference>
<dbReference type="GO" id="GO:0005737">
    <property type="term" value="C:cytoplasm"/>
    <property type="evidence" value="ECO:0007669"/>
    <property type="project" value="UniProtKB-SubCell"/>
</dbReference>
<dbReference type="EMBL" id="CP054051">
    <property type="protein sequence ID" value="QKJ26708.1"/>
    <property type="molecule type" value="Genomic_DNA"/>
</dbReference>
<dbReference type="PANTHER" id="PTHR43648">
    <property type="entry name" value="ELECTRON TRANSFER FLAVOPROTEIN BETA SUBUNIT LYSINE METHYLTRANSFERASE"/>
    <property type="match status" value="1"/>
</dbReference>
<keyword evidence="7" id="KW-0689">Ribosomal protein</keyword>
<evidence type="ECO:0000313" key="7">
    <source>
        <dbReference type="EMBL" id="QKJ26708.1"/>
    </source>
</evidence>
<dbReference type="InterPro" id="IPR004498">
    <property type="entry name" value="Ribosomal_PrmA_MeTrfase"/>
</dbReference>
<dbReference type="HAMAP" id="MF_00735">
    <property type="entry name" value="Methyltr_PrmA"/>
    <property type="match status" value="1"/>
</dbReference>
<dbReference type="AlphaFoldDB" id="A0A7L5JP06"/>
<dbReference type="InterPro" id="IPR050078">
    <property type="entry name" value="Ribosomal_L11_MeTrfase_PrmA"/>
</dbReference>
<evidence type="ECO:0000256" key="3">
    <source>
        <dbReference type="ARBA" id="ARBA00022603"/>
    </source>
</evidence>
<dbReference type="Pfam" id="PF06325">
    <property type="entry name" value="PrmA"/>
    <property type="match status" value="1"/>
</dbReference>
<feature type="binding site" evidence="6">
    <location>
        <position position="207"/>
    </location>
    <ligand>
        <name>S-adenosyl-L-methionine</name>
        <dbReference type="ChEBI" id="CHEBI:59789"/>
    </ligand>
</feature>
<feature type="binding site" evidence="6">
    <location>
        <position position="124"/>
    </location>
    <ligand>
        <name>S-adenosyl-L-methionine</name>
        <dbReference type="ChEBI" id="CHEBI:59789"/>
    </ligand>
</feature>
<gene>
    <name evidence="6 7" type="primary">prmA</name>
    <name evidence="7" type="ORF">ACBT_0777</name>
</gene>
<dbReference type="InterPro" id="IPR029063">
    <property type="entry name" value="SAM-dependent_MTases_sf"/>
</dbReference>
<evidence type="ECO:0000256" key="4">
    <source>
        <dbReference type="ARBA" id="ARBA00022679"/>
    </source>
</evidence>
<dbReference type="GO" id="GO:0008276">
    <property type="term" value="F:protein methyltransferase activity"/>
    <property type="evidence" value="ECO:0007669"/>
    <property type="project" value="UniProtKB-UniRule"/>
</dbReference>
<dbReference type="NCBIfam" id="NF001786">
    <property type="entry name" value="PRK00517.2-4"/>
    <property type="match status" value="1"/>
</dbReference>
<keyword evidence="3 6" id="KW-0489">Methyltransferase</keyword>
<evidence type="ECO:0000256" key="2">
    <source>
        <dbReference type="ARBA" id="ARBA00022490"/>
    </source>
</evidence>
<comment type="similarity">
    <text evidence="1 6">Belongs to the methyltransferase superfamily. PrmA family.</text>
</comment>
<accession>A0A7L5JP06</accession>
<dbReference type="GO" id="GO:0005840">
    <property type="term" value="C:ribosome"/>
    <property type="evidence" value="ECO:0007669"/>
    <property type="project" value="UniProtKB-KW"/>
</dbReference>
<comment type="catalytic activity">
    <reaction evidence="6">
        <text>L-lysyl-[protein] + 3 S-adenosyl-L-methionine = N(6),N(6),N(6)-trimethyl-L-lysyl-[protein] + 3 S-adenosyl-L-homocysteine + 3 H(+)</text>
        <dbReference type="Rhea" id="RHEA:54192"/>
        <dbReference type="Rhea" id="RHEA-COMP:9752"/>
        <dbReference type="Rhea" id="RHEA-COMP:13826"/>
        <dbReference type="ChEBI" id="CHEBI:15378"/>
        <dbReference type="ChEBI" id="CHEBI:29969"/>
        <dbReference type="ChEBI" id="CHEBI:57856"/>
        <dbReference type="ChEBI" id="CHEBI:59789"/>
        <dbReference type="ChEBI" id="CHEBI:61961"/>
    </reaction>
</comment>
<dbReference type="SUPFAM" id="SSF53335">
    <property type="entry name" value="S-adenosyl-L-methionine-dependent methyltransferases"/>
    <property type="match status" value="1"/>
</dbReference>
<organism evidence="7 8">
    <name type="scientific">Aliarcobacter cibarius</name>
    <dbReference type="NCBI Taxonomy" id="255507"/>
    <lineage>
        <taxon>Bacteria</taxon>
        <taxon>Pseudomonadati</taxon>
        <taxon>Campylobacterota</taxon>
        <taxon>Epsilonproteobacteria</taxon>
        <taxon>Campylobacterales</taxon>
        <taxon>Arcobacteraceae</taxon>
        <taxon>Aliarcobacter</taxon>
    </lineage>
</organism>
<evidence type="ECO:0000256" key="1">
    <source>
        <dbReference type="ARBA" id="ARBA00009741"/>
    </source>
</evidence>
<protein>
    <recommendedName>
        <fullName evidence="6">Ribosomal protein L11 methyltransferase</fullName>
        <shortName evidence="6">L11 Mtase</shortName>
        <ecNumber evidence="6">2.1.1.-</ecNumber>
    </recommendedName>
</protein>
<dbReference type="KEGG" id="acib:ACBT_0777"/>
<keyword evidence="5 6" id="KW-0949">S-adenosyl-L-methionine</keyword>
<evidence type="ECO:0000256" key="5">
    <source>
        <dbReference type="ARBA" id="ARBA00022691"/>
    </source>
</evidence>
<feature type="binding site" evidence="6">
    <location>
        <position position="145"/>
    </location>
    <ligand>
        <name>S-adenosyl-L-methionine</name>
        <dbReference type="ChEBI" id="CHEBI:59789"/>
    </ligand>
</feature>
<keyword evidence="4 6" id="KW-0808">Transferase</keyword>
<evidence type="ECO:0000256" key="6">
    <source>
        <dbReference type="HAMAP-Rule" id="MF_00735"/>
    </source>
</evidence>
<sequence length="273" mass="30854">MSEYYFELSVKPENHYELFLDLLESLTEDAIEENEGVITIRSEDELEDFLEPLNKFSKALNAKCKINYEKKESIDWIKKYQDSIQAVEVGNFYVRPSWIEEKKEKINLLIDPALAFGSGHHETTSSCLLAIDEFVNKNDNLLDVGTGSGILAIAAAKKGAIVDVCDTDEICIESTMSNFNLNSEKIHYSWVGSVNKAEKKYDVVVANIIADVLVMIANDLKNATKEGGILILSGILEKHEKRVLNKFSDLEELKIIHKNEWVTMIFKNIKGSN</sequence>
<keyword evidence="7" id="KW-0687">Ribonucleoprotein</keyword>
<comment type="subcellular location">
    <subcellularLocation>
        <location evidence="6">Cytoplasm</location>
    </subcellularLocation>
</comment>
<dbReference type="PANTHER" id="PTHR43648:SF1">
    <property type="entry name" value="ELECTRON TRANSFER FLAVOPROTEIN BETA SUBUNIT LYSINE METHYLTRANSFERASE"/>
    <property type="match status" value="1"/>
</dbReference>
<name>A0A7L5JP06_9BACT</name>
<keyword evidence="2 6" id="KW-0963">Cytoplasm</keyword>
<reference evidence="7 8" key="1">
    <citation type="submission" date="2020-05" db="EMBL/GenBank/DDBJ databases">
        <title>Complete genome sequencing of Campylobacter and Arcobacter type strains.</title>
        <authorList>
            <person name="Miller W.G."/>
            <person name="Yee E."/>
        </authorList>
    </citation>
    <scope>NUCLEOTIDE SEQUENCE [LARGE SCALE GENOMIC DNA]</scope>
    <source>
        <strain evidence="7 8">LMG 21996</strain>
    </source>
</reference>
<dbReference type="EC" id="2.1.1.-" evidence="6"/>
<proteinExistence type="inferred from homology"/>